<dbReference type="Pfam" id="PF00085">
    <property type="entry name" value="Thioredoxin"/>
    <property type="match status" value="1"/>
</dbReference>
<proteinExistence type="predicted"/>
<dbReference type="GO" id="GO:0005788">
    <property type="term" value="C:endoplasmic reticulum lumen"/>
    <property type="evidence" value="ECO:0007669"/>
    <property type="project" value="TreeGrafter"/>
</dbReference>
<organism evidence="4 5">
    <name type="scientific">Pichia inconspicua</name>
    <dbReference type="NCBI Taxonomy" id="52247"/>
    <lineage>
        <taxon>Eukaryota</taxon>
        <taxon>Fungi</taxon>
        <taxon>Dikarya</taxon>
        <taxon>Ascomycota</taxon>
        <taxon>Saccharomycotina</taxon>
        <taxon>Pichiomycetes</taxon>
        <taxon>Pichiales</taxon>
        <taxon>Pichiaceae</taxon>
        <taxon>Pichia</taxon>
    </lineage>
</organism>
<dbReference type="PROSITE" id="PS00194">
    <property type="entry name" value="THIOREDOXIN_1"/>
    <property type="match status" value="1"/>
</dbReference>
<dbReference type="PRINTS" id="PR00421">
    <property type="entry name" value="THIOREDOXIN"/>
</dbReference>
<evidence type="ECO:0000313" key="5">
    <source>
        <dbReference type="Proteomes" id="UP000307173"/>
    </source>
</evidence>
<dbReference type="PANTHER" id="PTHR45815">
    <property type="entry name" value="PROTEIN DISULFIDE-ISOMERASE A6"/>
    <property type="match status" value="1"/>
</dbReference>
<dbReference type="AlphaFoldDB" id="A0A4T0WX09"/>
<feature type="domain" description="Thioredoxin" evidence="3">
    <location>
        <begin position="16"/>
        <end position="153"/>
    </location>
</feature>
<evidence type="ECO:0000256" key="1">
    <source>
        <dbReference type="SAM" id="MobiDB-lite"/>
    </source>
</evidence>
<feature type="chain" id="PRO_5020775450" description="Thioredoxin domain-containing protein" evidence="2">
    <location>
        <begin position="19"/>
        <end position="315"/>
    </location>
</feature>
<dbReference type="EMBL" id="SELW01000657">
    <property type="protein sequence ID" value="TID14968.1"/>
    <property type="molecule type" value="Genomic_DNA"/>
</dbReference>
<name>A0A4T0WX09_9ASCO</name>
<accession>A0A4T0WX09</accession>
<sequence>MKFAQIIAIASLYSLVEARKERPYVPPHYTNDENIIELTPSTFDDYVFGTNYSTIVEFYAPWCGYCQQLAPEFKIAAKKARNFAQFAAVNCEDERNKQFCASQNIKSYPTLLTYRPPKTFREHKPRKSQFVTQQYERQREAPAIVDTMKGTVKSFYKKLTPNKLETFLSDRSGKPKVLVLTKTAPIPVLLKSLAVDFMNQIDFVYLDTKRNDVLEEIQKFAPELKSLDNDTLLLIHPDEGVILHKGKMKKSEITDFLKSVAEPSDGPFSERQKIIKAIKSGKAKTFSHYMKQKAKKAAKEASENNESQTLKKDEL</sequence>
<protein>
    <recommendedName>
        <fullName evidence="3">Thioredoxin domain-containing protein</fullName>
    </recommendedName>
</protein>
<evidence type="ECO:0000259" key="3">
    <source>
        <dbReference type="PROSITE" id="PS51352"/>
    </source>
</evidence>
<dbReference type="OrthoDB" id="10264505at2759"/>
<dbReference type="InterPro" id="IPR013766">
    <property type="entry name" value="Thioredoxin_domain"/>
</dbReference>
<comment type="caution">
    <text evidence="4">The sequence shown here is derived from an EMBL/GenBank/DDBJ whole genome shotgun (WGS) entry which is preliminary data.</text>
</comment>
<evidence type="ECO:0000256" key="2">
    <source>
        <dbReference type="SAM" id="SignalP"/>
    </source>
</evidence>
<dbReference type="InterPro" id="IPR036249">
    <property type="entry name" value="Thioredoxin-like_sf"/>
</dbReference>
<dbReference type="PANTHER" id="PTHR45815:SF3">
    <property type="entry name" value="PROTEIN DISULFIDE-ISOMERASE A6"/>
    <property type="match status" value="1"/>
</dbReference>
<dbReference type="GO" id="GO:0015035">
    <property type="term" value="F:protein-disulfide reductase activity"/>
    <property type="evidence" value="ECO:0007669"/>
    <property type="project" value="TreeGrafter"/>
</dbReference>
<gene>
    <name evidence="4" type="ORF">CANINC_004639</name>
</gene>
<dbReference type="Proteomes" id="UP000307173">
    <property type="component" value="Unassembled WGS sequence"/>
</dbReference>
<reference evidence="4 5" key="1">
    <citation type="journal article" date="2019" name="Front. Genet.">
        <title>Whole-Genome Sequencing of the Opportunistic Yeast Pathogen Candida inconspicua Uncovers Its Hybrid Origin.</title>
        <authorList>
            <person name="Mixao V."/>
            <person name="Hansen A.P."/>
            <person name="Saus E."/>
            <person name="Boekhout T."/>
            <person name="Lass-Florl C."/>
            <person name="Gabaldon T."/>
        </authorList>
    </citation>
    <scope>NUCLEOTIDE SEQUENCE [LARGE SCALE GENOMIC DNA]</scope>
    <source>
        <strain evidence="4 5">CBS 180</strain>
    </source>
</reference>
<dbReference type="Gene3D" id="3.40.30.10">
    <property type="entry name" value="Glutaredoxin"/>
    <property type="match status" value="2"/>
</dbReference>
<evidence type="ECO:0000313" key="4">
    <source>
        <dbReference type="EMBL" id="TID14968.1"/>
    </source>
</evidence>
<dbReference type="PROSITE" id="PS51352">
    <property type="entry name" value="THIOREDOXIN_2"/>
    <property type="match status" value="1"/>
</dbReference>
<feature type="region of interest" description="Disordered" evidence="1">
    <location>
        <begin position="294"/>
        <end position="315"/>
    </location>
</feature>
<dbReference type="STRING" id="52247.A0A4T0WX09"/>
<keyword evidence="5" id="KW-1185">Reference proteome</keyword>
<dbReference type="GO" id="GO:0034976">
    <property type="term" value="P:response to endoplasmic reticulum stress"/>
    <property type="evidence" value="ECO:0007669"/>
    <property type="project" value="TreeGrafter"/>
</dbReference>
<keyword evidence="2" id="KW-0732">Signal</keyword>
<dbReference type="InterPro" id="IPR017937">
    <property type="entry name" value="Thioredoxin_CS"/>
</dbReference>
<feature type="signal peptide" evidence="2">
    <location>
        <begin position="1"/>
        <end position="18"/>
    </location>
</feature>
<dbReference type="SUPFAM" id="SSF52833">
    <property type="entry name" value="Thioredoxin-like"/>
    <property type="match status" value="1"/>
</dbReference>